<feature type="transmembrane region" description="Helical" evidence="1">
    <location>
        <begin position="220"/>
        <end position="238"/>
    </location>
</feature>
<evidence type="ECO:0000259" key="2">
    <source>
        <dbReference type="PROSITE" id="PS50132"/>
    </source>
</evidence>
<dbReference type="Gene3D" id="1.10.167.10">
    <property type="entry name" value="Regulator of G-protein Signalling 4, domain 2"/>
    <property type="match status" value="1"/>
</dbReference>
<keyword evidence="1" id="KW-0812">Transmembrane</keyword>
<dbReference type="PROSITE" id="PS50132">
    <property type="entry name" value="RGS"/>
    <property type="match status" value="1"/>
</dbReference>
<organism evidence="3 4">
    <name type="scientific">Basidiobolus meristosporus CBS 931.73</name>
    <dbReference type="NCBI Taxonomy" id="1314790"/>
    <lineage>
        <taxon>Eukaryota</taxon>
        <taxon>Fungi</taxon>
        <taxon>Fungi incertae sedis</taxon>
        <taxon>Zoopagomycota</taxon>
        <taxon>Entomophthoromycotina</taxon>
        <taxon>Basidiobolomycetes</taxon>
        <taxon>Basidiobolales</taxon>
        <taxon>Basidiobolaceae</taxon>
        <taxon>Basidiobolus</taxon>
    </lineage>
</organism>
<evidence type="ECO:0000313" key="3">
    <source>
        <dbReference type="EMBL" id="ORX93621.1"/>
    </source>
</evidence>
<protein>
    <recommendedName>
        <fullName evidence="2">RGS domain-containing protein</fullName>
    </recommendedName>
</protein>
<gene>
    <name evidence="3" type="ORF">K493DRAFT_315896</name>
</gene>
<feature type="transmembrane region" description="Helical" evidence="1">
    <location>
        <begin position="280"/>
        <end position="299"/>
    </location>
</feature>
<dbReference type="PANTHER" id="PTHR10845">
    <property type="entry name" value="REGULATOR OF G PROTEIN SIGNALING"/>
    <property type="match status" value="1"/>
</dbReference>
<dbReference type="SUPFAM" id="SSF48097">
    <property type="entry name" value="Regulator of G-protein signaling, RGS"/>
    <property type="match status" value="1"/>
</dbReference>
<dbReference type="InterPro" id="IPR036305">
    <property type="entry name" value="RGS_sf"/>
</dbReference>
<dbReference type="EMBL" id="MCFE01000229">
    <property type="protein sequence ID" value="ORX93621.1"/>
    <property type="molecule type" value="Genomic_DNA"/>
</dbReference>
<dbReference type="Pfam" id="PF00615">
    <property type="entry name" value="RGS"/>
    <property type="match status" value="1"/>
</dbReference>
<reference evidence="3 4" key="1">
    <citation type="submission" date="2016-07" db="EMBL/GenBank/DDBJ databases">
        <title>Pervasive Adenine N6-methylation of Active Genes in Fungi.</title>
        <authorList>
            <consortium name="DOE Joint Genome Institute"/>
            <person name="Mondo S.J."/>
            <person name="Dannebaum R.O."/>
            <person name="Kuo R.C."/>
            <person name="Labutti K."/>
            <person name="Haridas S."/>
            <person name="Kuo A."/>
            <person name="Salamov A."/>
            <person name="Ahrendt S.R."/>
            <person name="Lipzen A."/>
            <person name="Sullivan W."/>
            <person name="Andreopoulos W.B."/>
            <person name="Clum A."/>
            <person name="Lindquist E."/>
            <person name="Daum C."/>
            <person name="Ramamoorthy G.K."/>
            <person name="Gryganskyi A."/>
            <person name="Culley D."/>
            <person name="Magnuson J.K."/>
            <person name="James T.Y."/>
            <person name="O'Malley M.A."/>
            <person name="Stajich J.E."/>
            <person name="Spatafora J.W."/>
            <person name="Visel A."/>
            <person name="Grigoriev I.V."/>
        </authorList>
    </citation>
    <scope>NUCLEOTIDE SEQUENCE [LARGE SCALE GENOMIC DNA]</scope>
    <source>
        <strain evidence="3 4">CBS 931.73</strain>
    </source>
</reference>
<evidence type="ECO:0000256" key="1">
    <source>
        <dbReference type="SAM" id="Phobius"/>
    </source>
</evidence>
<accession>A0A1Y1Y6G7</accession>
<dbReference type="STRING" id="1314790.A0A1Y1Y6G7"/>
<feature type="transmembrane region" description="Helical" evidence="1">
    <location>
        <begin position="6"/>
        <end position="28"/>
    </location>
</feature>
<feature type="domain" description="RGS" evidence="2">
    <location>
        <begin position="330"/>
        <end position="441"/>
    </location>
</feature>
<feature type="transmembrane region" description="Helical" evidence="1">
    <location>
        <begin position="250"/>
        <end position="274"/>
    </location>
</feature>
<dbReference type="PRINTS" id="PR01301">
    <property type="entry name" value="RGSPROTEIN"/>
</dbReference>
<proteinExistence type="predicted"/>
<dbReference type="InterPro" id="IPR016137">
    <property type="entry name" value="RGS"/>
</dbReference>
<sequence>MGDVKSSIVYVVVALWTLQSLVTSAIYWRRRDKDCIRYRSPGFTVIAALTACILVCVSVLPWADDDLMPCFVRLWITSLAYPVLYLSATARALRLLCFYRISEAKLATQCLHPATHSPTSTLTHTSKKPSSQISVIELSDINLTSDSPVPLYNETLANNWYYRNRRLFSVGFFAQICCAIVFIHIVVLIVIQCFTQNFAIHPVMARSNCSVGWEWLPHRLYIVIYAIAVNPFVFFKLRGIHDAYGIREELMVLTVTNSVFDLVFLILFALNAFGGIDPDFYGLLFVVVPISLIHCFLIIRPLCESYGLHFTRFRIRRNPISKVLRFSPECFERILHDPFLLEQFKTFAAKDFTIENILFYQRCQAISRGEMEPSKMEQELRETYSTFIEPNAELLVNLDSITVSKIKSDVSLEKFYLGMYDEAQAEIKDLMFRNTFPRFLEHMRHNKSHWVTDSCMA</sequence>
<dbReference type="PANTHER" id="PTHR10845:SF192">
    <property type="entry name" value="DOUBLE HIT, ISOFORM B"/>
    <property type="match status" value="1"/>
</dbReference>
<comment type="caution">
    <text evidence="3">The sequence shown here is derived from an EMBL/GenBank/DDBJ whole genome shotgun (WGS) entry which is preliminary data.</text>
</comment>
<dbReference type="SMART" id="SM00315">
    <property type="entry name" value="RGS"/>
    <property type="match status" value="1"/>
</dbReference>
<feature type="transmembrane region" description="Helical" evidence="1">
    <location>
        <begin position="172"/>
        <end position="200"/>
    </location>
</feature>
<name>A0A1Y1Y6G7_9FUNG</name>
<keyword evidence="1" id="KW-0472">Membrane</keyword>
<dbReference type="OrthoDB" id="196547at2759"/>
<dbReference type="AlphaFoldDB" id="A0A1Y1Y6G7"/>
<keyword evidence="1" id="KW-1133">Transmembrane helix</keyword>
<evidence type="ECO:0000313" key="4">
    <source>
        <dbReference type="Proteomes" id="UP000193498"/>
    </source>
</evidence>
<feature type="transmembrane region" description="Helical" evidence="1">
    <location>
        <begin position="74"/>
        <end position="93"/>
    </location>
</feature>
<keyword evidence="4" id="KW-1185">Reference proteome</keyword>
<dbReference type="Proteomes" id="UP000193498">
    <property type="component" value="Unassembled WGS sequence"/>
</dbReference>
<dbReference type="InterPro" id="IPR044926">
    <property type="entry name" value="RGS_subdomain_2"/>
</dbReference>
<feature type="transmembrane region" description="Helical" evidence="1">
    <location>
        <begin position="40"/>
        <end position="62"/>
    </location>
</feature>
<dbReference type="InParanoid" id="A0A1Y1Y6G7"/>